<sequence>MNSVCEDCLISYCSCSRIPWKNGSKLQNPCIEARTLCTVTSLANTILPQDSIINVNSGSLTSSVQDSDQAVRGNCCCLHPRCSFCNQSMTPGSSWKRSVKRKFSQLSKEEAEQVFTNVMLLTQGDDLRECHGGQTAGKYQTWKHLVENRESAAVSNRVNLEWRVDGNSEGKCHWEKSDEKHVGTGVSEKQDDVRKLREALQAEHEAIRALYTELEEERKAAAVAAEETMAMISRLQKEKAAVEMEARQYQRMVEEKAFYDQEAISQLTSIVLRKEEEKLSLAKEVEFYQETLSSDRARNWRRESGNIYVQYSSGREMEMLLLEGKDLDALKSDSSRKQISSPFQRPHSSLQHTMPSVTLEPPCSDSQPLLSNSSYNGLLKNLEAFSTEREETFQKAQRSSVNFTYRSSGNKLIDSFNSAACKSKELADVVVLQRVQEKGSTTEGGGLDGTMKRTFSGSPITEGCLSHCEFPFEDESKQREVLQTSAPQWRTNAEDSTIPIQELLSEYASKSENQKRNQTWTEESTMSTLLTEGDIEGATSEVSEKSVCKGGHKPSKTFSRSLKQENVKEVCNSFQGSVSKHRETKGYKLESLGTGDEERSPPLDWENGCLATVHDVYEVQDDHHQNSCANHLRRQGDMLEQNEWKYLERYGSTLQNNTPSLCAPRSLRNPPRQYPKLSPPDVELFNSGKMENLAALGCFEADSHENGLVDLRMRERLGKPEPMLGSIESNYQGARQRQGLTGKRKQTISVSERGTLRLDDVDYNSLHPSSDSSYAVSDYDAGGPSLLARDTSGIGVEDKVKQLTVRLQALEADRESLNQTILSLKKGNDEMQLLQGISHQMQQLRRAERDVKDVHETTSSSIFKGFSFNNLRRSVLSQLGRFAFLFLRGAHVGGGLADPVGLTHVLANKGKLQATSCVTRGIKAEVVLPAGLASPLDQASQIASISQHATDWPTNTRGISETAFNGWDY</sequence>
<evidence type="ECO:0000313" key="2">
    <source>
        <dbReference type="Proteomes" id="UP001162992"/>
    </source>
</evidence>
<evidence type="ECO:0000313" key="1">
    <source>
        <dbReference type="EMBL" id="KAJ7546581.1"/>
    </source>
</evidence>
<name>A0ACC2CX25_DIPCM</name>
<gene>
    <name evidence="1" type="ORF">O6H91_08G045500</name>
</gene>
<dbReference type="Proteomes" id="UP001162992">
    <property type="component" value="Chromosome 8"/>
</dbReference>
<keyword evidence="2" id="KW-1185">Reference proteome</keyword>
<comment type="caution">
    <text evidence="1">The sequence shown here is derived from an EMBL/GenBank/DDBJ whole genome shotgun (WGS) entry which is preliminary data.</text>
</comment>
<reference evidence="2" key="1">
    <citation type="journal article" date="2024" name="Proc. Natl. Acad. Sci. U.S.A.">
        <title>Extraordinary preservation of gene collinearity over three hundred million years revealed in homosporous lycophytes.</title>
        <authorList>
            <person name="Li C."/>
            <person name="Wickell D."/>
            <person name="Kuo L.Y."/>
            <person name="Chen X."/>
            <person name="Nie B."/>
            <person name="Liao X."/>
            <person name="Peng D."/>
            <person name="Ji J."/>
            <person name="Jenkins J."/>
            <person name="Williams M."/>
            <person name="Shu S."/>
            <person name="Plott C."/>
            <person name="Barry K."/>
            <person name="Rajasekar S."/>
            <person name="Grimwood J."/>
            <person name="Han X."/>
            <person name="Sun S."/>
            <person name="Hou Z."/>
            <person name="He W."/>
            <person name="Dai G."/>
            <person name="Sun C."/>
            <person name="Schmutz J."/>
            <person name="Leebens-Mack J.H."/>
            <person name="Li F.W."/>
            <person name="Wang L."/>
        </authorList>
    </citation>
    <scope>NUCLEOTIDE SEQUENCE [LARGE SCALE GENOMIC DNA]</scope>
    <source>
        <strain evidence="2">cv. PW_Plant_1</strain>
    </source>
</reference>
<proteinExistence type="predicted"/>
<protein>
    <submittedName>
        <fullName evidence="1">Uncharacterized protein</fullName>
    </submittedName>
</protein>
<dbReference type="EMBL" id="CM055099">
    <property type="protein sequence ID" value="KAJ7546581.1"/>
    <property type="molecule type" value="Genomic_DNA"/>
</dbReference>
<accession>A0ACC2CX25</accession>
<organism evidence="1 2">
    <name type="scientific">Diphasiastrum complanatum</name>
    <name type="common">Issler's clubmoss</name>
    <name type="synonym">Lycopodium complanatum</name>
    <dbReference type="NCBI Taxonomy" id="34168"/>
    <lineage>
        <taxon>Eukaryota</taxon>
        <taxon>Viridiplantae</taxon>
        <taxon>Streptophyta</taxon>
        <taxon>Embryophyta</taxon>
        <taxon>Tracheophyta</taxon>
        <taxon>Lycopodiopsida</taxon>
        <taxon>Lycopodiales</taxon>
        <taxon>Lycopodiaceae</taxon>
        <taxon>Lycopodioideae</taxon>
        <taxon>Diphasiastrum</taxon>
    </lineage>
</organism>